<organism evidence="8 9">
    <name type="scientific">Vogesella indigofera</name>
    <name type="common">Pseudomonas indigofera</name>
    <dbReference type="NCBI Taxonomy" id="45465"/>
    <lineage>
        <taxon>Bacteria</taxon>
        <taxon>Pseudomonadati</taxon>
        <taxon>Pseudomonadota</taxon>
        <taxon>Betaproteobacteria</taxon>
        <taxon>Neisseriales</taxon>
        <taxon>Chromobacteriaceae</taxon>
        <taxon>Vogesella</taxon>
    </lineage>
</organism>
<feature type="transmembrane region" description="Helical" evidence="7">
    <location>
        <begin position="33"/>
        <end position="53"/>
    </location>
</feature>
<evidence type="ECO:0000256" key="6">
    <source>
        <dbReference type="ARBA" id="ARBA00023136"/>
    </source>
</evidence>
<feature type="transmembrane region" description="Helical" evidence="7">
    <location>
        <begin position="284"/>
        <end position="308"/>
    </location>
</feature>
<sequence length="315" mass="33219">MLDILAVIAPIFMLIGLGYLAVRLALFPQDKLAALGLLVVRFALPALILHSLSSRSPAELLNTPYLAAYAAGSLAMLLLGTGWAMLARQQPLPRAALYGLGMSCSNSAFVGYPIVHQLLGPVATLALALTMVVENLLMLPLGIALSEADGSRQERFLRAFGRSLLGLRRNPIILAIVAGVTLALLDLSLPPLLAKPVAMLGTASAPVALFVIGGSLVGLPLRSMLRDVSILASGKLLLHPLLVAGALLLFGPLDPRLAMAGVLTAAMPMLSIFPILGQRHDMQGFCAATLLLATTSSFLTISAAIWLLQHYPFFH</sequence>
<evidence type="ECO:0000256" key="2">
    <source>
        <dbReference type="ARBA" id="ARBA00022448"/>
    </source>
</evidence>
<dbReference type="PANTHER" id="PTHR36838">
    <property type="entry name" value="AUXIN EFFLUX CARRIER FAMILY PROTEIN"/>
    <property type="match status" value="1"/>
</dbReference>
<evidence type="ECO:0000313" key="8">
    <source>
        <dbReference type="EMBL" id="MDC7690830.1"/>
    </source>
</evidence>
<feature type="transmembrane region" description="Helical" evidence="7">
    <location>
        <begin position="6"/>
        <end position="26"/>
    </location>
</feature>
<proteinExistence type="predicted"/>
<dbReference type="Proteomes" id="UP001221566">
    <property type="component" value="Unassembled WGS sequence"/>
</dbReference>
<dbReference type="EMBL" id="JAQQKY010000004">
    <property type="protein sequence ID" value="MDC7690830.1"/>
    <property type="molecule type" value="Genomic_DNA"/>
</dbReference>
<feature type="transmembrane region" description="Helical" evidence="7">
    <location>
        <begin position="228"/>
        <end position="251"/>
    </location>
</feature>
<keyword evidence="4 7" id="KW-0812">Transmembrane</keyword>
<evidence type="ECO:0000256" key="1">
    <source>
        <dbReference type="ARBA" id="ARBA00004141"/>
    </source>
</evidence>
<reference evidence="8 9" key="1">
    <citation type="submission" date="2023-01" db="EMBL/GenBank/DDBJ databases">
        <title>Novel species of the genus Vogesella isolated from rivers.</title>
        <authorList>
            <person name="Lu H."/>
        </authorList>
    </citation>
    <scope>NUCLEOTIDE SEQUENCE [LARGE SCALE GENOMIC DNA]</scope>
    <source>
        <strain evidence="8 9">SH7W</strain>
    </source>
</reference>
<keyword evidence="3" id="KW-1003">Cell membrane</keyword>
<comment type="caution">
    <text evidence="8">The sequence shown here is derived from an EMBL/GenBank/DDBJ whole genome shotgun (WGS) entry which is preliminary data.</text>
</comment>
<feature type="transmembrane region" description="Helical" evidence="7">
    <location>
        <begin position="95"/>
        <end position="115"/>
    </location>
</feature>
<dbReference type="PANTHER" id="PTHR36838:SF1">
    <property type="entry name" value="SLR1864 PROTEIN"/>
    <property type="match status" value="1"/>
</dbReference>
<feature type="transmembrane region" description="Helical" evidence="7">
    <location>
        <begin position="65"/>
        <end position="86"/>
    </location>
</feature>
<keyword evidence="6 7" id="KW-0472">Membrane</keyword>
<comment type="subcellular location">
    <subcellularLocation>
        <location evidence="1">Membrane</location>
        <topology evidence="1">Multi-pass membrane protein</topology>
    </subcellularLocation>
</comment>
<feature type="transmembrane region" description="Helical" evidence="7">
    <location>
        <begin position="197"/>
        <end position="221"/>
    </location>
</feature>
<evidence type="ECO:0000256" key="3">
    <source>
        <dbReference type="ARBA" id="ARBA00022475"/>
    </source>
</evidence>
<evidence type="ECO:0000256" key="5">
    <source>
        <dbReference type="ARBA" id="ARBA00022989"/>
    </source>
</evidence>
<feature type="transmembrane region" description="Helical" evidence="7">
    <location>
        <begin position="166"/>
        <end position="185"/>
    </location>
</feature>
<evidence type="ECO:0000256" key="4">
    <source>
        <dbReference type="ARBA" id="ARBA00022692"/>
    </source>
</evidence>
<accession>A0ABT5I3T9</accession>
<name>A0ABT5I3T9_VOGIN</name>
<dbReference type="RefSeq" id="WP_272803032.1">
    <property type="nucleotide sequence ID" value="NZ_JAQQKY010000004.1"/>
</dbReference>
<evidence type="ECO:0000313" key="9">
    <source>
        <dbReference type="Proteomes" id="UP001221566"/>
    </source>
</evidence>
<feature type="transmembrane region" description="Helical" evidence="7">
    <location>
        <begin position="121"/>
        <end position="145"/>
    </location>
</feature>
<keyword evidence="9" id="KW-1185">Reference proteome</keyword>
<gene>
    <name evidence="8" type="ORF">PQU93_08545</name>
</gene>
<feature type="transmembrane region" description="Helical" evidence="7">
    <location>
        <begin position="257"/>
        <end position="277"/>
    </location>
</feature>
<dbReference type="InterPro" id="IPR004776">
    <property type="entry name" value="Mem_transp_PIN-like"/>
</dbReference>
<evidence type="ECO:0000256" key="7">
    <source>
        <dbReference type="SAM" id="Phobius"/>
    </source>
</evidence>
<keyword evidence="2" id="KW-0813">Transport</keyword>
<keyword evidence="5 7" id="KW-1133">Transmembrane helix</keyword>
<dbReference type="Pfam" id="PF03547">
    <property type="entry name" value="Mem_trans"/>
    <property type="match status" value="1"/>
</dbReference>
<protein>
    <submittedName>
        <fullName evidence="8">AEC family transporter</fullName>
    </submittedName>
</protein>